<evidence type="ECO:0008006" key="3">
    <source>
        <dbReference type="Google" id="ProtNLM"/>
    </source>
</evidence>
<accession>A0A363NUX3</accession>
<comment type="caution">
    <text evidence="1">The sequence shown here is derived from an EMBL/GenBank/DDBJ whole genome shotgun (WGS) entry which is preliminary data.</text>
</comment>
<protein>
    <recommendedName>
        <fullName evidence="3">Leucine-rich repeat domain-containing protein</fullName>
    </recommendedName>
</protein>
<evidence type="ECO:0000313" key="1">
    <source>
        <dbReference type="EMBL" id="PUV24557.1"/>
    </source>
</evidence>
<dbReference type="EMBL" id="QCXX01000003">
    <property type="protein sequence ID" value="PUV24557.1"/>
    <property type="molecule type" value="Genomic_DNA"/>
</dbReference>
<name>A0A363NUX3_9SPHI</name>
<dbReference type="AlphaFoldDB" id="A0A363NUX3"/>
<dbReference type="Proteomes" id="UP000250831">
    <property type="component" value="Unassembled WGS sequence"/>
</dbReference>
<gene>
    <name evidence="1" type="ORF">DCO56_14545</name>
</gene>
<proteinExistence type="predicted"/>
<dbReference type="OrthoDB" id="2644439at2"/>
<reference evidence="1 2" key="1">
    <citation type="submission" date="2018-04" db="EMBL/GenBank/DDBJ databases">
        <title>Sphingobacterium sp. M46 Genome.</title>
        <authorList>
            <person name="Cheng J."/>
            <person name="Li Y."/>
        </authorList>
    </citation>
    <scope>NUCLEOTIDE SEQUENCE [LARGE SCALE GENOMIC DNA]</scope>
    <source>
        <strain evidence="1 2">M46</strain>
    </source>
</reference>
<dbReference type="SUPFAM" id="SSF52058">
    <property type="entry name" value="L domain-like"/>
    <property type="match status" value="1"/>
</dbReference>
<keyword evidence="2" id="KW-1185">Reference proteome</keyword>
<sequence>MQKRMEATKYLSIINYSEWEKLCKSYSETHARNAIDKDGIFYFRLNDNSDNLLQSLDKILFAKRPDIKLIILPFQDPEKSNKYHAYTKQDFETLSQLKNVRKLGVSIAAQQSFTEFSMIELVTELYVYVDVKSDLRLLEKFPNINYLHLQGKFTEIVSLCGLKNLKGLSISDFQQIDFSVLHGISLKTLVVSDCQAGENFPVLLSNSVEYLQLSGIKKVQNIDFISNATGLKKLYLDEFALTALPDFSKNKKLRVLQINAMHKLNEIETLITSNIEYLFVLLSADKVPAKIFSEVLTKIKTLKKAQMRLMDRHDKRYTIIKKQLENAGKSDLLSDNINFFEIS</sequence>
<organism evidence="1 2">
    <name type="scientific">Sphingobacterium athyrii</name>
    <dbReference type="NCBI Taxonomy" id="2152717"/>
    <lineage>
        <taxon>Bacteria</taxon>
        <taxon>Pseudomonadati</taxon>
        <taxon>Bacteroidota</taxon>
        <taxon>Sphingobacteriia</taxon>
        <taxon>Sphingobacteriales</taxon>
        <taxon>Sphingobacteriaceae</taxon>
        <taxon>Sphingobacterium</taxon>
    </lineage>
</organism>
<evidence type="ECO:0000313" key="2">
    <source>
        <dbReference type="Proteomes" id="UP000250831"/>
    </source>
</evidence>
<dbReference type="Gene3D" id="3.80.10.10">
    <property type="entry name" value="Ribonuclease Inhibitor"/>
    <property type="match status" value="1"/>
</dbReference>
<dbReference type="InterPro" id="IPR032675">
    <property type="entry name" value="LRR_dom_sf"/>
</dbReference>